<protein>
    <submittedName>
        <fullName evidence="4">Reverse transcriptase domain-containing protein</fullName>
    </submittedName>
</protein>
<gene>
    <name evidence="1" type="ORF">DME_LOCUS2989</name>
</gene>
<dbReference type="WBParaSite" id="DME_0000925201-mRNA-1">
    <property type="protein sequence ID" value="DME_0000925201-mRNA-1"/>
    <property type="gene ID" value="DME_0000925201"/>
</dbReference>
<sequence>MTELQLMLNNVSETAARIGLRINVNKTKVFSPYVEEADKMPLFVNSLTVEEVPDFKYVGSPLISNARAKDDITTRITAARNAFFRLTKLLWNRREITIKTKVCIYIAVICSILQYGSESWPMRVEDVKLSAFDHSCLRYILRVRRVDKISLYRILLRSYTTCINNVINERRLRWLGHILRRPPQDLTHISLFAKPCDG</sequence>
<dbReference type="PANTHER" id="PTHR47027">
    <property type="entry name" value="REVERSE TRANSCRIPTASE DOMAIN-CONTAINING PROTEIN"/>
    <property type="match status" value="1"/>
</dbReference>
<keyword evidence="3" id="KW-1185">Reference proteome</keyword>
<name>A0A0N4UMZ2_DRAME</name>
<dbReference type="STRING" id="318479.A0A0N4UMZ2"/>
<dbReference type="EMBL" id="UYYG01000094">
    <property type="protein sequence ID" value="VDN53016.1"/>
    <property type="molecule type" value="Genomic_DNA"/>
</dbReference>
<dbReference type="Proteomes" id="UP000038040">
    <property type="component" value="Unplaced"/>
</dbReference>
<evidence type="ECO:0000313" key="2">
    <source>
        <dbReference type="Proteomes" id="UP000038040"/>
    </source>
</evidence>
<dbReference type="OrthoDB" id="5837891at2759"/>
<reference evidence="4" key="1">
    <citation type="submission" date="2017-02" db="UniProtKB">
        <authorList>
            <consortium name="WormBaseParasite"/>
        </authorList>
    </citation>
    <scope>IDENTIFICATION</scope>
</reference>
<dbReference type="AlphaFoldDB" id="A0A0N4UMZ2"/>
<proteinExistence type="predicted"/>
<evidence type="ECO:0000313" key="4">
    <source>
        <dbReference type="WBParaSite" id="DME_0000925201-mRNA-1"/>
    </source>
</evidence>
<reference evidence="1 3" key="2">
    <citation type="submission" date="2018-11" db="EMBL/GenBank/DDBJ databases">
        <authorList>
            <consortium name="Pathogen Informatics"/>
        </authorList>
    </citation>
    <scope>NUCLEOTIDE SEQUENCE [LARGE SCALE GENOMIC DNA]</scope>
</reference>
<accession>A0A0N4UMZ2</accession>
<evidence type="ECO:0000313" key="1">
    <source>
        <dbReference type="EMBL" id="VDN53016.1"/>
    </source>
</evidence>
<dbReference type="PANTHER" id="PTHR47027:SF20">
    <property type="entry name" value="REVERSE TRANSCRIPTASE-LIKE PROTEIN WITH RNA-DIRECTED DNA POLYMERASE DOMAIN"/>
    <property type="match status" value="1"/>
</dbReference>
<evidence type="ECO:0000313" key="3">
    <source>
        <dbReference type="Proteomes" id="UP000274756"/>
    </source>
</evidence>
<dbReference type="Proteomes" id="UP000274756">
    <property type="component" value="Unassembled WGS sequence"/>
</dbReference>
<organism evidence="2 4">
    <name type="scientific">Dracunculus medinensis</name>
    <name type="common">Guinea worm</name>
    <dbReference type="NCBI Taxonomy" id="318479"/>
    <lineage>
        <taxon>Eukaryota</taxon>
        <taxon>Metazoa</taxon>
        <taxon>Ecdysozoa</taxon>
        <taxon>Nematoda</taxon>
        <taxon>Chromadorea</taxon>
        <taxon>Rhabditida</taxon>
        <taxon>Spirurina</taxon>
        <taxon>Dracunculoidea</taxon>
        <taxon>Dracunculidae</taxon>
        <taxon>Dracunculus</taxon>
    </lineage>
</organism>